<dbReference type="AlphaFoldDB" id="A0A9N8VHR1"/>
<evidence type="ECO:0000256" key="2">
    <source>
        <dbReference type="ARBA" id="ARBA00013184"/>
    </source>
</evidence>
<feature type="domain" description="MYST-type HAT" evidence="25">
    <location>
        <begin position="146"/>
        <end position="418"/>
    </location>
</feature>
<keyword evidence="4" id="KW-0808">Transferase</keyword>
<comment type="catalytic activity">
    <reaction evidence="16">
        <text>(2E)-butenoyl-CoA + L-lysyl-[protein] = N(6)-(2E)-butenoyl-L-lysyl-[protein] + CoA + H(+)</text>
        <dbReference type="Rhea" id="RHEA:53908"/>
        <dbReference type="Rhea" id="RHEA-COMP:9752"/>
        <dbReference type="Rhea" id="RHEA-COMP:13707"/>
        <dbReference type="ChEBI" id="CHEBI:15378"/>
        <dbReference type="ChEBI" id="CHEBI:29969"/>
        <dbReference type="ChEBI" id="CHEBI:57287"/>
        <dbReference type="ChEBI" id="CHEBI:57332"/>
        <dbReference type="ChEBI" id="CHEBI:137954"/>
    </reaction>
    <physiologicalReaction direction="left-to-right" evidence="16">
        <dbReference type="Rhea" id="RHEA:53909"/>
    </physiologicalReaction>
</comment>
<comment type="similarity">
    <text evidence="1">Belongs to the MYST (SAS/MOZ) family.</text>
</comment>
<dbReference type="GO" id="GO:0006357">
    <property type="term" value="P:regulation of transcription by RNA polymerase II"/>
    <property type="evidence" value="ECO:0007669"/>
    <property type="project" value="UniProtKB-ARBA"/>
</dbReference>
<evidence type="ECO:0000256" key="17">
    <source>
        <dbReference type="ARBA" id="ARBA00047787"/>
    </source>
</evidence>
<dbReference type="SUPFAM" id="SSF55729">
    <property type="entry name" value="Acyl-CoA N-acyltransferases (Nat)"/>
    <property type="match status" value="1"/>
</dbReference>
<accession>A0A9N8VHR1</accession>
<feature type="active site" description="Proton donor/acceptor" evidence="23">
    <location>
        <position position="321"/>
    </location>
</feature>
<evidence type="ECO:0000256" key="7">
    <source>
        <dbReference type="ARBA" id="ARBA00022990"/>
    </source>
</evidence>
<dbReference type="Gene3D" id="3.30.60.60">
    <property type="entry name" value="N-acetyl transferase-like"/>
    <property type="match status" value="1"/>
</dbReference>
<dbReference type="InterPro" id="IPR050603">
    <property type="entry name" value="MYST_HAT"/>
</dbReference>
<evidence type="ECO:0000256" key="3">
    <source>
        <dbReference type="ARBA" id="ARBA00022255"/>
    </source>
</evidence>
<dbReference type="SMART" id="SM00298">
    <property type="entry name" value="CHROMO"/>
    <property type="match status" value="1"/>
</dbReference>
<gene>
    <name evidence="26" type="ORF">FMOSSE_LOCUS1489</name>
</gene>
<evidence type="ECO:0000256" key="13">
    <source>
        <dbReference type="ARBA" id="ARBA00031133"/>
    </source>
</evidence>
<keyword evidence="11" id="KW-0234">DNA repair</keyword>
<evidence type="ECO:0000256" key="8">
    <source>
        <dbReference type="ARBA" id="ARBA00023015"/>
    </source>
</evidence>
<dbReference type="SUPFAM" id="SSF54160">
    <property type="entry name" value="Chromo domain-like"/>
    <property type="match status" value="1"/>
</dbReference>
<evidence type="ECO:0000256" key="21">
    <source>
        <dbReference type="ARBA" id="ARBA00076782"/>
    </source>
</evidence>
<dbReference type="Pfam" id="PF01853">
    <property type="entry name" value="MOZ_SAS"/>
    <property type="match status" value="1"/>
</dbReference>
<dbReference type="Pfam" id="PF11717">
    <property type="entry name" value="Tudor-knot"/>
    <property type="match status" value="1"/>
</dbReference>
<evidence type="ECO:0000256" key="22">
    <source>
        <dbReference type="ARBA" id="ARBA00077673"/>
    </source>
</evidence>
<evidence type="ECO:0000256" key="11">
    <source>
        <dbReference type="ARBA" id="ARBA00023204"/>
    </source>
</evidence>
<dbReference type="InterPro" id="IPR002717">
    <property type="entry name" value="HAT_MYST-type"/>
</dbReference>
<keyword evidence="10" id="KW-0804">Transcription</keyword>
<dbReference type="GO" id="GO:0010485">
    <property type="term" value="F:histone H4 acetyltransferase activity"/>
    <property type="evidence" value="ECO:0007669"/>
    <property type="project" value="UniProtKB-ARBA"/>
</dbReference>
<evidence type="ECO:0000256" key="6">
    <source>
        <dbReference type="ARBA" id="ARBA00022853"/>
    </source>
</evidence>
<dbReference type="InterPro" id="IPR025995">
    <property type="entry name" value="Tudor-knot"/>
</dbReference>
<evidence type="ECO:0000256" key="23">
    <source>
        <dbReference type="PIRSR" id="PIRSR602717-51"/>
    </source>
</evidence>
<evidence type="ECO:0000256" key="24">
    <source>
        <dbReference type="SAM" id="MobiDB-lite"/>
    </source>
</evidence>
<dbReference type="InterPro" id="IPR016181">
    <property type="entry name" value="Acyl_CoA_acyltransferase"/>
</dbReference>
<dbReference type="GO" id="GO:0035267">
    <property type="term" value="C:NuA4 histone acetyltransferase complex"/>
    <property type="evidence" value="ECO:0007669"/>
    <property type="project" value="UniProtKB-ARBA"/>
</dbReference>
<keyword evidence="27" id="KW-1185">Reference proteome</keyword>
<evidence type="ECO:0000256" key="1">
    <source>
        <dbReference type="ARBA" id="ARBA00010107"/>
    </source>
</evidence>
<evidence type="ECO:0000256" key="9">
    <source>
        <dbReference type="ARBA" id="ARBA00023159"/>
    </source>
</evidence>
<comment type="caution">
    <text evidence="26">The sequence shown here is derived from an EMBL/GenBank/DDBJ whole genome shotgun (WGS) entry which is preliminary data.</text>
</comment>
<evidence type="ECO:0000256" key="12">
    <source>
        <dbReference type="ARBA" id="ARBA00031065"/>
    </source>
</evidence>
<evidence type="ECO:0000259" key="25">
    <source>
        <dbReference type="PROSITE" id="PS51726"/>
    </source>
</evidence>
<dbReference type="Pfam" id="PF17772">
    <property type="entry name" value="zf-MYST"/>
    <property type="match status" value="1"/>
</dbReference>
<dbReference type="InterPro" id="IPR036388">
    <property type="entry name" value="WH-like_DNA-bd_sf"/>
</dbReference>
<dbReference type="Gene3D" id="1.10.10.10">
    <property type="entry name" value="Winged helix-like DNA-binding domain superfamily/Winged helix DNA-binding domain"/>
    <property type="match status" value="1"/>
</dbReference>
<keyword evidence="9" id="KW-0010">Activator</keyword>
<keyword evidence="5" id="KW-0227">DNA damage</keyword>
<dbReference type="GO" id="GO:0006281">
    <property type="term" value="P:DNA repair"/>
    <property type="evidence" value="ECO:0007669"/>
    <property type="project" value="UniProtKB-KW"/>
</dbReference>
<dbReference type="PROSITE" id="PS51726">
    <property type="entry name" value="MYST_HAT"/>
    <property type="match status" value="1"/>
</dbReference>
<evidence type="ECO:0000256" key="15">
    <source>
        <dbReference type="ARBA" id="ARBA00047557"/>
    </source>
</evidence>
<dbReference type="GO" id="GO:0005634">
    <property type="term" value="C:nucleus"/>
    <property type="evidence" value="ECO:0007669"/>
    <property type="project" value="TreeGrafter"/>
</dbReference>
<reference evidence="26" key="1">
    <citation type="submission" date="2021-06" db="EMBL/GenBank/DDBJ databases">
        <authorList>
            <person name="Kallberg Y."/>
            <person name="Tangrot J."/>
            <person name="Rosling A."/>
        </authorList>
    </citation>
    <scope>NUCLEOTIDE SEQUENCE</scope>
    <source>
        <strain evidence="26">87-6 pot B 2015</strain>
    </source>
</reference>
<name>A0A9N8VHR1_FUNMO</name>
<feature type="region of interest" description="Disordered" evidence="24">
    <location>
        <begin position="1"/>
        <end position="27"/>
    </location>
</feature>
<sequence length="430" mass="50518">MEPDTGTPGSVRHESNPTTPIQQTNTKTEVNEREIIIGNKYYVKLSDHMDSEREIKHRIGEILANRTNSEGNQEYYIHFLDFNKRLDEWVSEDRIDVQRDVIIERPKFTTPKKSLTTNLSLDVSKVLTTPPTWEAVGAMSCGQNKRRVKNLQEIHFGEYHIETWYFSPYPEEFNDSPIIYICEFCLSYFISEFQLRRHIKKCNIMHPPGNEIYRDEEISFFEIDGARQQTYCQNLCLLSKLFLDHKSLSYDLLPFLFYIMCKQDQYGYHIVGYFSKEKNYTLNNLACILTLPPYQRKGYGRLLISFSYELSKIEGRIGSPERPLSDLGLLSYQQYWYETILEVLWDTKEIGEDFITIDEITAKTSITQSDILFTLYESGICVYQGQVCIRLTEAMLDTSLNSISRKRRINIENLKWSPPHFTANQLRYKN</sequence>
<evidence type="ECO:0000313" key="26">
    <source>
        <dbReference type="EMBL" id="CAG8450628.1"/>
    </source>
</evidence>
<dbReference type="GO" id="GO:0003712">
    <property type="term" value="F:transcription coregulator activity"/>
    <property type="evidence" value="ECO:0007669"/>
    <property type="project" value="TreeGrafter"/>
</dbReference>
<feature type="compositionally biased region" description="Polar residues" evidence="24">
    <location>
        <begin position="16"/>
        <end position="27"/>
    </location>
</feature>
<dbReference type="InterPro" id="IPR040706">
    <property type="entry name" value="Zf-MYST"/>
</dbReference>
<dbReference type="EC" id="2.3.1.48" evidence="2"/>
<dbReference type="InterPro" id="IPR016197">
    <property type="entry name" value="Chromo-like_dom_sf"/>
</dbReference>
<evidence type="ECO:0000256" key="10">
    <source>
        <dbReference type="ARBA" id="ARBA00023163"/>
    </source>
</evidence>
<dbReference type="FunFam" id="1.10.10.10:FF:000526">
    <property type="entry name" value="Histone acetyltransferase"/>
    <property type="match status" value="1"/>
</dbReference>
<dbReference type="PANTHER" id="PTHR10615:SF218">
    <property type="entry name" value="HISTONE ACETYLTRANSFERASE ESA1"/>
    <property type="match status" value="1"/>
</dbReference>
<evidence type="ECO:0000313" key="27">
    <source>
        <dbReference type="Proteomes" id="UP000789375"/>
    </source>
</evidence>
<dbReference type="Gene3D" id="3.40.630.30">
    <property type="match status" value="1"/>
</dbReference>
<dbReference type="InterPro" id="IPR000953">
    <property type="entry name" value="Chromo/chromo_shadow_dom"/>
</dbReference>
<dbReference type="GO" id="GO:0003682">
    <property type="term" value="F:chromatin binding"/>
    <property type="evidence" value="ECO:0007669"/>
    <property type="project" value="TreeGrafter"/>
</dbReference>
<proteinExistence type="inferred from homology"/>
<evidence type="ECO:0000256" key="4">
    <source>
        <dbReference type="ARBA" id="ARBA00022679"/>
    </source>
</evidence>
<comment type="catalytic activity">
    <reaction evidence="18">
        <text>L-lysyl-[histone] + acetyl-CoA = N(6)-acetyl-L-lysyl-[histone] + CoA + H(+)</text>
        <dbReference type="Rhea" id="RHEA:21992"/>
        <dbReference type="Rhea" id="RHEA-COMP:9845"/>
        <dbReference type="Rhea" id="RHEA-COMP:11338"/>
        <dbReference type="ChEBI" id="CHEBI:15378"/>
        <dbReference type="ChEBI" id="CHEBI:29969"/>
        <dbReference type="ChEBI" id="CHEBI:57287"/>
        <dbReference type="ChEBI" id="CHEBI:57288"/>
        <dbReference type="ChEBI" id="CHEBI:61930"/>
        <dbReference type="EC" id="2.3.1.48"/>
    </reaction>
    <physiologicalReaction direction="left-to-right" evidence="18">
        <dbReference type="Rhea" id="RHEA:21993"/>
    </physiologicalReaction>
</comment>
<evidence type="ECO:0000256" key="5">
    <source>
        <dbReference type="ARBA" id="ARBA00022763"/>
    </source>
</evidence>
<organism evidence="26 27">
    <name type="scientific">Funneliformis mosseae</name>
    <name type="common">Endomycorrhizal fungus</name>
    <name type="synonym">Glomus mosseae</name>
    <dbReference type="NCBI Taxonomy" id="27381"/>
    <lineage>
        <taxon>Eukaryota</taxon>
        <taxon>Fungi</taxon>
        <taxon>Fungi incertae sedis</taxon>
        <taxon>Mucoromycota</taxon>
        <taxon>Glomeromycotina</taxon>
        <taxon>Glomeromycetes</taxon>
        <taxon>Glomerales</taxon>
        <taxon>Glomeraceae</taxon>
        <taxon>Funneliformis</taxon>
    </lineage>
</organism>
<dbReference type="PANTHER" id="PTHR10615">
    <property type="entry name" value="HISTONE ACETYLTRANSFERASE"/>
    <property type="match status" value="1"/>
</dbReference>
<keyword evidence="7" id="KW-0007">Acetylation</keyword>
<evidence type="ECO:0000256" key="18">
    <source>
        <dbReference type="ARBA" id="ARBA00048940"/>
    </source>
</evidence>
<dbReference type="Proteomes" id="UP000789375">
    <property type="component" value="Unassembled WGS sequence"/>
</dbReference>
<evidence type="ECO:0000256" key="19">
    <source>
        <dbReference type="ARBA" id="ARBA00074445"/>
    </source>
</evidence>
<dbReference type="EMBL" id="CAJVPP010000170">
    <property type="protein sequence ID" value="CAG8450628.1"/>
    <property type="molecule type" value="Genomic_DNA"/>
</dbReference>
<comment type="catalytic activity">
    <reaction evidence="17">
        <text>L-lysyl-[protein] + acetyl-CoA = N(6)-acetyl-L-lysyl-[protein] + CoA + H(+)</text>
        <dbReference type="Rhea" id="RHEA:45948"/>
        <dbReference type="Rhea" id="RHEA-COMP:9752"/>
        <dbReference type="Rhea" id="RHEA-COMP:10731"/>
        <dbReference type="ChEBI" id="CHEBI:15378"/>
        <dbReference type="ChEBI" id="CHEBI:29969"/>
        <dbReference type="ChEBI" id="CHEBI:57287"/>
        <dbReference type="ChEBI" id="CHEBI:57288"/>
        <dbReference type="ChEBI" id="CHEBI:61930"/>
    </reaction>
    <physiologicalReaction direction="left-to-right" evidence="17">
        <dbReference type="Rhea" id="RHEA:45949"/>
    </physiologicalReaction>
</comment>
<protein>
    <recommendedName>
        <fullName evidence="3">Histone acetyltransferase ESA1</fullName>
        <ecNumber evidence="2">2.3.1.48</ecNumber>
    </recommendedName>
    <alternativeName>
        <fullName evidence="19">Histone acetyltransferase esa1</fullName>
    </alternativeName>
    <alternativeName>
        <fullName evidence="12 20">protein 2-hydroxyisobutyryltransferase ESA1</fullName>
    </alternativeName>
    <alternativeName>
        <fullName evidence="14 21">protein acetyltransferase ESA1</fullName>
    </alternativeName>
    <alternativeName>
        <fullName evidence="13 22">protein crotonyltransferase ESA1</fullName>
    </alternativeName>
</protein>
<dbReference type="FunFam" id="3.40.630.30:FF:000002">
    <property type="entry name" value="Histone acetyltransferase"/>
    <property type="match status" value="1"/>
</dbReference>
<evidence type="ECO:0000256" key="20">
    <source>
        <dbReference type="ARBA" id="ARBA00075313"/>
    </source>
</evidence>
<dbReference type="FunFam" id="3.30.60.60:FF:000001">
    <property type="entry name" value="Histone acetyltransferase"/>
    <property type="match status" value="1"/>
</dbReference>
<comment type="catalytic activity">
    <reaction evidence="15">
        <text>2-hydroxyisobutanoyl-CoA + L-lysyl-[protein] = N(6)-(2-hydroxyisobutanoyl)-L-lysyl-[protein] + CoA + H(+)</text>
        <dbReference type="Rhea" id="RHEA:24180"/>
        <dbReference type="Rhea" id="RHEA-COMP:9752"/>
        <dbReference type="Rhea" id="RHEA-COMP:15921"/>
        <dbReference type="ChEBI" id="CHEBI:15378"/>
        <dbReference type="ChEBI" id="CHEBI:29969"/>
        <dbReference type="ChEBI" id="CHEBI:57287"/>
        <dbReference type="ChEBI" id="CHEBI:131780"/>
        <dbReference type="ChEBI" id="CHEBI:144968"/>
    </reaction>
    <physiologicalReaction direction="left-to-right" evidence="15">
        <dbReference type="Rhea" id="RHEA:24181"/>
    </physiologicalReaction>
</comment>
<evidence type="ECO:0000256" key="14">
    <source>
        <dbReference type="ARBA" id="ARBA00031553"/>
    </source>
</evidence>
<dbReference type="Gene3D" id="2.30.30.140">
    <property type="match status" value="1"/>
</dbReference>
<evidence type="ECO:0000256" key="16">
    <source>
        <dbReference type="ARBA" id="ARBA00047752"/>
    </source>
</evidence>
<keyword evidence="8" id="KW-0805">Transcription regulation</keyword>
<keyword evidence="6" id="KW-0156">Chromatin regulator</keyword>